<keyword evidence="2" id="KW-1185">Reference proteome</keyword>
<dbReference type="EMBL" id="CATNWA010000076">
    <property type="protein sequence ID" value="CAI9532654.1"/>
    <property type="molecule type" value="Genomic_DNA"/>
</dbReference>
<gene>
    <name evidence="1" type="ORF">SPARVUS_LOCUS253446</name>
</gene>
<reference evidence="1" key="1">
    <citation type="submission" date="2023-05" db="EMBL/GenBank/DDBJ databases">
        <authorList>
            <person name="Stuckert A."/>
        </authorList>
    </citation>
    <scope>NUCLEOTIDE SEQUENCE</scope>
</reference>
<dbReference type="Proteomes" id="UP001162483">
    <property type="component" value="Unassembled WGS sequence"/>
</dbReference>
<feature type="non-terminal residue" evidence="1">
    <location>
        <position position="1"/>
    </location>
</feature>
<feature type="non-terminal residue" evidence="1">
    <location>
        <position position="94"/>
    </location>
</feature>
<proteinExistence type="predicted"/>
<sequence>QVFQSPPYHVIQVFQSPPYHVIQAFQSPPYHVIQVFQSPPWTQVYTIKPEILLNDRGSNPSFPHEHADQSSFVRRISAEFVVAILSLSVTIHQT</sequence>
<organism evidence="1 2">
    <name type="scientific">Staurois parvus</name>
    <dbReference type="NCBI Taxonomy" id="386267"/>
    <lineage>
        <taxon>Eukaryota</taxon>
        <taxon>Metazoa</taxon>
        <taxon>Chordata</taxon>
        <taxon>Craniata</taxon>
        <taxon>Vertebrata</taxon>
        <taxon>Euteleostomi</taxon>
        <taxon>Amphibia</taxon>
        <taxon>Batrachia</taxon>
        <taxon>Anura</taxon>
        <taxon>Neobatrachia</taxon>
        <taxon>Ranoidea</taxon>
        <taxon>Ranidae</taxon>
        <taxon>Staurois</taxon>
    </lineage>
</organism>
<name>A0ABN9A9H9_9NEOB</name>
<evidence type="ECO:0000313" key="2">
    <source>
        <dbReference type="Proteomes" id="UP001162483"/>
    </source>
</evidence>
<accession>A0ABN9A9H9</accession>
<comment type="caution">
    <text evidence="1">The sequence shown here is derived from an EMBL/GenBank/DDBJ whole genome shotgun (WGS) entry which is preliminary data.</text>
</comment>
<protein>
    <submittedName>
        <fullName evidence="1">Uncharacterized protein</fullName>
    </submittedName>
</protein>
<evidence type="ECO:0000313" key="1">
    <source>
        <dbReference type="EMBL" id="CAI9532654.1"/>
    </source>
</evidence>